<comment type="caution">
    <text evidence="1">The sequence shown here is derived from an EMBL/GenBank/DDBJ whole genome shotgun (WGS) entry which is preliminary data.</text>
</comment>
<dbReference type="AlphaFoldDB" id="A0A8J3DDQ2"/>
<name>A0A8J3DDQ2_9BACT</name>
<organism evidence="1 2">
    <name type="scientific">Persicitalea jodogahamensis</name>
    <dbReference type="NCBI Taxonomy" id="402147"/>
    <lineage>
        <taxon>Bacteria</taxon>
        <taxon>Pseudomonadati</taxon>
        <taxon>Bacteroidota</taxon>
        <taxon>Cytophagia</taxon>
        <taxon>Cytophagales</taxon>
        <taxon>Spirosomataceae</taxon>
        <taxon>Persicitalea</taxon>
    </lineage>
</organism>
<proteinExistence type="predicted"/>
<protein>
    <submittedName>
        <fullName evidence="1">Uncharacterized protein</fullName>
    </submittedName>
</protein>
<keyword evidence="2" id="KW-1185">Reference proteome</keyword>
<sequence length="95" mass="10330">MLHDDAAATSMFRSFTAKPDATPYASLPANIVLGTLNVALTPSAKRSEKLDFTDVVEIDDGLFKDIIWKGLKGENFQVPAPRRSAFVTVSGEDED</sequence>
<dbReference type="EMBL" id="BMXF01000007">
    <property type="protein sequence ID" value="GHB86602.1"/>
    <property type="molecule type" value="Genomic_DNA"/>
</dbReference>
<evidence type="ECO:0000313" key="2">
    <source>
        <dbReference type="Proteomes" id="UP000598271"/>
    </source>
</evidence>
<dbReference type="Proteomes" id="UP000598271">
    <property type="component" value="Unassembled WGS sequence"/>
</dbReference>
<reference evidence="1 2" key="1">
    <citation type="journal article" date="2014" name="Int. J. Syst. Evol. Microbiol.">
        <title>Complete genome sequence of Corynebacterium casei LMG S-19264T (=DSM 44701T), isolated from a smear-ripened cheese.</title>
        <authorList>
            <consortium name="US DOE Joint Genome Institute (JGI-PGF)"/>
            <person name="Walter F."/>
            <person name="Albersmeier A."/>
            <person name="Kalinowski J."/>
            <person name="Ruckert C."/>
        </authorList>
    </citation>
    <scope>NUCLEOTIDE SEQUENCE [LARGE SCALE GENOMIC DNA]</scope>
    <source>
        <strain evidence="1 2">KCTC 12866</strain>
    </source>
</reference>
<dbReference type="RefSeq" id="WP_189568312.1">
    <property type="nucleotide sequence ID" value="NZ_BMXF01000007.1"/>
</dbReference>
<evidence type="ECO:0000313" key="1">
    <source>
        <dbReference type="EMBL" id="GHB86602.1"/>
    </source>
</evidence>
<gene>
    <name evidence="1" type="ORF">GCM10007390_47780</name>
</gene>
<accession>A0A8J3DDQ2</accession>